<dbReference type="Gene3D" id="2.40.128.600">
    <property type="match status" value="1"/>
</dbReference>
<evidence type="ECO:0000259" key="2">
    <source>
        <dbReference type="Pfam" id="PF00144"/>
    </source>
</evidence>
<dbReference type="RefSeq" id="WP_338604324.1">
    <property type="nucleotide sequence ID" value="NZ_AP028679.1"/>
</dbReference>
<dbReference type="InterPro" id="IPR012338">
    <property type="entry name" value="Beta-lactam/transpept-like"/>
</dbReference>
<evidence type="ECO:0000313" key="4">
    <source>
        <dbReference type="EMBL" id="BEQ13067.1"/>
    </source>
</evidence>
<keyword evidence="4" id="KW-0378">Hydrolase</keyword>
<evidence type="ECO:0000313" key="5">
    <source>
        <dbReference type="Proteomes" id="UP001366166"/>
    </source>
</evidence>
<dbReference type="GO" id="GO:0016787">
    <property type="term" value="F:hydrolase activity"/>
    <property type="evidence" value="ECO:0007669"/>
    <property type="project" value="UniProtKB-KW"/>
</dbReference>
<dbReference type="InterPro" id="IPR050491">
    <property type="entry name" value="AmpC-like"/>
</dbReference>
<protein>
    <submittedName>
        <fullName evidence="4">Serine hydrolase</fullName>
    </submittedName>
</protein>
<dbReference type="PANTHER" id="PTHR46825:SF15">
    <property type="entry name" value="BETA-LACTAMASE-RELATED DOMAIN-CONTAINING PROTEIN"/>
    <property type="match status" value="1"/>
</dbReference>
<dbReference type="PANTHER" id="PTHR46825">
    <property type="entry name" value="D-ALANYL-D-ALANINE-CARBOXYPEPTIDASE/ENDOPEPTIDASE AMPH"/>
    <property type="match status" value="1"/>
</dbReference>
<keyword evidence="5" id="KW-1185">Reference proteome</keyword>
<dbReference type="InterPro" id="IPR001466">
    <property type="entry name" value="Beta-lactam-related"/>
</dbReference>
<dbReference type="Pfam" id="PF11954">
    <property type="entry name" value="DUF3471"/>
    <property type="match status" value="1"/>
</dbReference>
<evidence type="ECO:0000256" key="1">
    <source>
        <dbReference type="SAM" id="SignalP"/>
    </source>
</evidence>
<feature type="chain" id="PRO_5043930654" evidence="1">
    <location>
        <begin position="29"/>
        <end position="514"/>
    </location>
</feature>
<sequence>MRRRSRLVAAALSWLLLLCLLGLPPAGAAPASQADLQKFLSRFEAYAEKNRRAFGVPGLSMAVVAGDKLVLLKGLGVTALGGGRPVDGDTIFQIGSTSKAFTAAMVAIAADEKKLAWDDRVIEHLPGFLMQDPWVTREFLVKDLMAQHTGLAPHAGELQALFGFGPAHMVASLAHLSPVTSFRSAFAYQNIPFLAAARMVSRLSGLDYAQFLERKIWQPLGMSRTSLPRSGLAQGDNVTRLHRREKGKTVLLPRDWPYQDWIYLFGPAGGINSTARDMAQWLRLNINRGEVEGKRLISAANVEFMHTPATPVKVDLADGALAQYCQAWVYERHGASPTMVWHNGDTSVNHAMIAVLPEAKAGLVMLSNLGGVDMLDNLARYFRDLWGGLEPPDYCAEYLAKLKEADGKSELPPRPKSPLPPQPLERYVGRYANPVYETANVALKGAGLEMTLGPRRVRMELVPWDRDRFLARDPADPEMLNFLVSFEIGGKGLVERFRASGLENEGGGLFRRLP</sequence>
<dbReference type="Gene3D" id="3.40.710.10">
    <property type="entry name" value="DD-peptidase/beta-lactamase superfamily"/>
    <property type="match status" value="1"/>
</dbReference>
<dbReference type="InterPro" id="IPR021860">
    <property type="entry name" value="Peptidase_S12_Pab87-rel_C"/>
</dbReference>
<dbReference type="AlphaFoldDB" id="A0AAU9EW44"/>
<feature type="domain" description="Peptidase S12 Pab87-related C-terminal" evidence="3">
    <location>
        <begin position="414"/>
        <end position="498"/>
    </location>
</feature>
<proteinExistence type="predicted"/>
<reference evidence="5" key="1">
    <citation type="journal article" date="2023" name="Arch. Microbiol.">
        <title>Desulfoferula mesophilus gen. nov. sp. nov., a mesophilic sulfate-reducing bacterium isolated from a brackish lake sediment.</title>
        <authorList>
            <person name="Watanabe T."/>
            <person name="Yabe T."/>
            <person name="Tsuji J.M."/>
            <person name="Fukui M."/>
        </authorList>
    </citation>
    <scope>NUCLEOTIDE SEQUENCE [LARGE SCALE GENOMIC DNA]</scope>
    <source>
        <strain evidence="5">12FAK</strain>
    </source>
</reference>
<keyword evidence="1" id="KW-0732">Signal</keyword>
<gene>
    <name evidence="4" type="ORF">FAK_01330</name>
</gene>
<organism evidence="4 5">
    <name type="scientific">Desulfoferula mesophila</name>
    <dbReference type="NCBI Taxonomy" id="3058419"/>
    <lineage>
        <taxon>Bacteria</taxon>
        <taxon>Pseudomonadati</taxon>
        <taxon>Thermodesulfobacteriota</taxon>
        <taxon>Desulfarculia</taxon>
        <taxon>Desulfarculales</taxon>
        <taxon>Desulfarculaceae</taxon>
        <taxon>Desulfoferula</taxon>
    </lineage>
</organism>
<name>A0AAU9EW44_9BACT</name>
<accession>A0AAU9EW44</accession>
<feature type="domain" description="Beta-lactamase-related" evidence="2">
    <location>
        <begin position="54"/>
        <end position="376"/>
    </location>
</feature>
<evidence type="ECO:0000259" key="3">
    <source>
        <dbReference type="Pfam" id="PF11954"/>
    </source>
</evidence>
<dbReference type="Pfam" id="PF00144">
    <property type="entry name" value="Beta-lactamase"/>
    <property type="match status" value="1"/>
</dbReference>
<dbReference type="EMBL" id="AP028679">
    <property type="protein sequence ID" value="BEQ13067.1"/>
    <property type="molecule type" value="Genomic_DNA"/>
</dbReference>
<feature type="signal peptide" evidence="1">
    <location>
        <begin position="1"/>
        <end position="28"/>
    </location>
</feature>
<dbReference type="SUPFAM" id="SSF56601">
    <property type="entry name" value="beta-lactamase/transpeptidase-like"/>
    <property type="match status" value="1"/>
</dbReference>
<dbReference type="KEGG" id="dmp:FAK_01330"/>
<dbReference type="Proteomes" id="UP001366166">
    <property type="component" value="Chromosome"/>
</dbReference>